<dbReference type="GeneID" id="20233845"/>
<dbReference type="CTD" id="20233845"/>
<dbReference type="Pfam" id="PF00400">
    <property type="entry name" value="WD40"/>
    <property type="match status" value="3"/>
</dbReference>
<accession>V4BE94</accession>
<dbReference type="GO" id="GO:0005730">
    <property type="term" value="C:nucleolus"/>
    <property type="evidence" value="ECO:0007669"/>
    <property type="project" value="TreeGrafter"/>
</dbReference>
<dbReference type="PROSITE" id="PS50294">
    <property type="entry name" value="WD_REPEATS_REGION"/>
    <property type="match status" value="1"/>
</dbReference>
<evidence type="ECO:0000313" key="6">
    <source>
        <dbReference type="EMBL" id="ESP04092.1"/>
    </source>
</evidence>
<proteinExistence type="predicted"/>
<dbReference type="PANTHER" id="PTHR19848:SF0">
    <property type="entry name" value="NOTCHLESS PROTEIN HOMOLOG 1"/>
    <property type="match status" value="1"/>
</dbReference>
<name>V4BE94_LOTGI</name>
<dbReference type="FunFam" id="2.130.10.10:FF:000164">
    <property type="entry name" value="Kinesin family member 21A"/>
    <property type="match status" value="1"/>
</dbReference>
<evidence type="ECO:0000256" key="3">
    <source>
        <dbReference type="ARBA" id="ARBA00022737"/>
    </source>
</evidence>
<evidence type="ECO:0000256" key="2">
    <source>
        <dbReference type="ARBA" id="ARBA00022574"/>
    </source>
</evidence>
<keyword evidence="2 5" id="KW-0853">WD repeat</keyword>
<keyword evidence="3" id="KW-0677">Repeat</keyword>
<reference evidence="6 7" key="1">
    <citation type="journal article" date="2013" name="Nature">
        <title>Insights into bilaterian evolution from three spiralian genomes.</title>
        <authorList>
            <person name="Simakov O."/>
            <person name="Marletaz F."/>
            <person name="Cho S.J."/>
            <person name="Edsinger-Gonzales E."/>
            <person name="Havlak P."/>
            <person name="Hellsten U."/>
            <person name="Kuo D.H."/>
            <person name="Larsson T."/>
            <person name="Lv J."/>
            <person name="Arendt D."/>
            <person name="Savage R."/>
            <person name="Osoegawa K."/>
            <person name="de Jong P."/>
            <person name="Grimwood J."/>
            <person name="Chapman J.A."/>
            <person name="Shapiro H."/>
            <person name="Aerts A."/>
            <person name="Otillar R.P."/>
            <person name="Terry A.Y."/>
            <person name="Boore J.L."/>
            <person name="Grigoriev I.V."/>
            <person name="Lindberg D.R."/>
            <person name="Seaver E.C."/>
            <person name="Weisblat D.A."/>
            <person name="Putnam N.H."/>
            <person name="Rokhsar D.S."/>
        </authorList>
    </citation>
    <scope>NUCLEOTIDE SEQUENCE [LARGE SCALE GENOMIC DNA]</scope>
</reference>
<dbReference type="SUPFAM" id="SSF50978">
    <property type="entry name" value="WD40 repeat-like"/>
    <property type="match status" value="1"/>
</dbReference>
<protein>
    <submittedName>
        <fullName evidence="6">Uncharacterized protein</fullName>
    </submittedName>
</protein>
<dbReference type="InterPro" id="IPR015943">
    <property type="entry name" value="WD40/YVTN_repeat-like_dom_sf"/>
</dbReference>
<evidence type="ECO:0000256" key="4">
    <source>
        <dbReference type="ARBA" id="ARBA00023242"/>
    </source>
</evidence>
<dbReference type="STRING" id="225164.V4BE94"/>
<dbReference type="KEGG" id="lgi:LOTGIDRAFT_136826"/>
<dbReference type="AlphaFoldDB" id="V4BE94"/>
<feature type="non-terminal residue" evidence="6">
    <location>
        <position position="1"/>
    </location>
</feature>
<dbReference type="PROSITE" id="PS50082">
    <property type="entry name" value="WD_REPEATS_2"/>
    <property type="match status" value="2"/>
</dbReference>
<dbReference type="InterPro" id="IPR001680">
    <property type="entry name" value="WD40_rpt"/>
</dbReference>
<dbReference type="GO" id="GO:0000027">
    <property type="term" value="P:ribosomal large subunit assembly"/>
    <property type="evidence" value="ECO:0007669"/>
    <property type="project" value="TreeGrafter"/>
</dbReference>
<feature type="repeat" description="WD" evidence="5">
    <location>
        <begin position="182"/>
        <end position="221"/>
    </location>
</feature>
<dbReference type="InterPro" id="IPR036322">
    <property type="entry name" value="WD40_repeat_dom_sf"/>
</dbReference>
<organism evidence="6 7">
    <name type="scientific">Lottia gigantea</name>
    <name type="common">Giant owl limpet</name>
    <dbReference type="NCBI Taxonomy" id="225164"/>
    <lineage>
        <taxon>Eukaryota</taxon>
        <taxon>Metazoa</taxon>
        <taxon>Spiralia</taxon>
        <taxon>Lophotrochozoa</taxon>
        <taxon>Mollusca</taxon>
        <taxon>Gastropoda</taxon>
        <taxon>Patellogastropoda</taxon>
        <taxon>Lottioidea</taxon>
        <taxon>Lottiidae</taxon>
        <taxon>Lottia</taxon>
    </lineage>
</organism>
<keyword evidence="4" id="KW-0539">Nucleus</keyword>
<evidence type="ECO:0000256" key="1">
    <source>
        <dbReference type="ARBA" id="ARBA00004123"/>
    </source>
</evidence>
<sequence>FIFQSYFPDRTAKTWDLTTGKELISFSGHPNNVLKVKYCEKNKMTFTVSQSYVKVWDIRDNSSKCIKTLSSSGLSSSGTVNISTTRQTDLVPGEHHINDIALSEDGFMLYCATGNIVRAWDLRRYSAVGKLSGLHTAAVMVLAVKAQDTSSLVVTGSKDHTIKIFEVIDDAAGVLSPKYGLEPPHYDGIQSLAITDQTLFSGSRDSCIKKWNLEDQQLKQSMNQAHKDWVCALDFVPNSNYLISGCRGGFLKLWQTDNFTPVGEMKAHSSPINAIATNSSSIFTASK</sequence>
<dbReference type="HOGENOM" id="CLU_051250_0_0_1"/>
<gene>
    <name evidence="6" type="ORF">LOTGIDRAFT_136826</name>
</gene>
<dbReference type="OrthoDB" id="3176171at2759"/>
<dbReference type="Gene3D" id="2.130.10.10">
    <property type="entry name" value="YVTN repeat-like/Quinoprotein amine dehydrogenase"/>
    <property type="match status" value="3"/>
</dbReference>
<dbReference type="RefSeq" id="XP_009045177.1">
    <property type="nucleotide sequence ID" value="XM_009046929.1"/>
</dbReference>
<feature type="repeat" description="WD" evidence="5">
    <location>
        <begin position="223"/>
        <end position="264"/>
    </location>
</feature>
<keyword evidence="7" id="KW-1185">Reference proteome</keyword>
<dbReference type="EMBL" id="KB199882">
    <property type="protein sequence ID" value="ESP04092.1"/>
    <property type="molecule type" value="Genomic_DNA"/>
</dbReference>
<dbReference type="SMART" id="SM00320">
    <property type="entry name" value="WD40"/>
    <property type="match status" value="5"/>
</dbReference>
<comment type="subcellular location">
    <subcellularLocation>
        <location evidence="1">Nucleus</location>
    </subcellularLocation>
</comment>
<evidence type="ECO:0000256" key="5">
    <source>
        <dbReference type="PROSITE-ProRule" id="PRU00221"/>
    </source>
</evidence>
<dbReference type="Proteomes" id="UP000030746">
    <property type="component" value="Unassembled WGS sequence"/>
</dbReference>
<dbReference type="PANTHER" id="PTHR19848">
    <property type="entry name" value="WD40 REPEAT PROTEIN"/>
    <property type="match status" value="1"/>
</dbReference>
<dbReference type="OMA" id="ECTHIAK"/>
<evidence type="ECO:0000313" key="7">
    <source>
        <dbReference type="Proteomes" id="UP000030746"/>
    </source>
</evidence>